<evidence type="ECO:0000259" key="1">
    <source>
        <dbReference type="Pfam" id="PF24720"/>
    </source>
</evidence>
<gene>
    <name evidence="2" type="ORF">XarbCFBP7409_20670</name>
</gene>
<evidence type="ECO:0000313" key="3">
    <source>
        <dbReference type="Proteomes" id="UP000238049"/>
    </source>
</evidence>
<organism evidence="2 3">
    <name type="scientific">Xanthomonas arboricola pv. guizotiae</name>
    <dbReference type="NCBI Taxonomy" id="487867"/>
    <lineage>
        <taxon>Bacteria</taxon>
        <taxon>Pseudomonadati</taxon>
        <taxon>Pseudomonadota</taxon>
        <taxon>Gammaproteobacteria</taxon>
        <taxon>Lysobacterales</taxon>
        <taxon>Lysobacteraceae</taxon>
        <taxon>Xanthomonas</taxon>
    </lineage>
</organism>
<reference evidence="2 3" key="1">
    <citation type="submission" date="2016-08" db="EMBL/GenBank/DDBJ databases">
        <title>Evolution of the type three secretion system and type three effector repertoires in Xanthomonas.</title>
        <authorList>
            <person name="Merda D."/>
            <person name="Briand M."/>
            <person name="Bosis E."/>
            <person name="Rousseau C."/>
            <person name="Portier P."/>
            <person name="Jacques M.-A."/>
            <person name="Fischer-Le Saux M."/>
        </authorList>
    </citation>
    <scope>NUCLEOTIDE SEQUENCE [LARGE SCALE GENOMIC DNA]</scope>
    <source>
        <strain evidence="2 3">CFBP 7409</strain>
    </source>
</reference>
<name>A0A2S6ZNA0_9XANT</name>
<accession>A0A2S6ZNA0</accession>
<feature type="domain" description="DUF7673" evidence="1">
    <location>
        <begin position="15"/>
        <end position="65"/>
    </location>
</feature>
<dbReference type="EMBL" id="MDSL01000084">
    <property type="protein sequence ID" value="PPT93592.1"/>
    <property type="molecule type" value="Genomic_DNA"/>
</dbReference>
<evidence type="ECO:0000313" key="2">
    <source>
        <dbReference type="EMBL" id="PPT93592.1"/>
    </source>
</evidence>
<dbReference type="Proteomes" id="UP000238049">
    <property type="component" value="Unassembled WGS sequence"/>
</dbReference>
<protein>
    <recommendedName>
        <fullName evidence="1">DUF7673 domain-containing protein</fullName>
    </recommendedName>
</protein>
<sequence>MTSAFTTHRNKVLGHYSTASWLRQFVLAMWNGTDHQVGLSKIATLDNDHAAAALAMLQSYRQNGECDPAFMSLALECQQRVEAEQTASRQAARFESWCKEAQFDLRAAGARAHFVDDHYGWFEDQFVSGMEPKDAANLALQSNLDEARSN</sequence>
<dbReference type="RefSeq" id="WP_104564672.1">
    <property type="nucleotide sequence ID" value="NZ_MDSK01000076.1"/>
</dbReference>
<dbReference type="AlphaFoldDB" id="A0A2S6ZNA0"/>
<comment type="caution">
    <text evidence="2">The sequence shown here is derived from an EMBL/GenBank/DDBJ whole genome shotgun (WGS) entry which is preliminary data.</text>
</comment>
<dbReference type="Pfam" id="PF24720">
    <property type="entry name" value="DUF7673"/>
    <property type="match status" value="1"/>
</dbReference>
<proteinExistence type="predicted"/>
<dbReference type="InterPro" id="IPR056090">
    <property type="entry name" value="DUF7673"/>
</dbReference>